<dbReference type="CDD" id="cd13399">
    <property type="entry name" value="Slt35-like"/>
    <property type="match status" value="1"/>
</dbReference>
<evidence type="ECO:0000313" key="5">
    <source>
        <dbReference type="Proteomes" id="UP000515811"/>
    </source>
</evidence>
<feature type="compositionally biased region" description="Polar residues" evidence="1">
    <location>
        <begin position="8"/>
        <end position="19"/>
    </location>
</feature>
<dbReference type="GO" id="GO:0008933">
    <property type="term" value="F:peptidoglycan lytic transglycosylase activity"/>
    <property type="evidence" value="ECO:0007669"/>
    <property type="project" value="TreeGrafter"/>
</dbReference>
<dbReference type="KEGG" id="drg:H9K76_10470"/>
<dbReference type="Pfam" id="PF13406">
    <property type="entry name" value="SLT_2"/>
    <property type="match status" value="1"/>
</dbReference>
<feature type="region of interest" description="Disordered" evidence="1">
    <location>
        <begin position="1"/>
        <end position="20"/>
    </location>
</feature>
<dbReference type="InterPro" id="IPR002477">
    <property type="entry name" value="Peptidoglycan-bd-like"/>
</dbReference>
<evidence type="ECO:0000259" key="2">
    <source>
        <dbReference type="Pfam" id="PF01471"/>
    </source>
</evidence>
<dbReference type="EMBL" id="CP060714">
    <property type="protein sequence ID" value="QNN59161.1"/>
    <property type="molecule type" value="Genomic_DNA"/>
</dbReference>
<feature type="domain" description="Transglycosylase SLT" evidence="3">
    <location>
        <begin position="104"/>
        <end position="395"/>
    </location>
</feature>
<dbReference type="Gene3D" id="1.10.101.10">
    <property type="entry name" value="PGBD-like superfamily/PGBD"/>
    <property type="match status" value="1"/>
</dbReference>
<dbReference type="PANTHER" id="PTHR30163">
    <property type="entry name" value="MEMBRANE-BOUND LYTIC MUREIN TRANSGLYCOSYLASE B"/>
    <property type="match status" value="1"/>
</dbReference>
<dbReference type="InterPro" id="IPR036365">
    <property type="entry name" value="PGBD-like_sf"/>
</dbReference>
<dbReference type="InterPro" id="IPR011970">
    <property type="entry name" value="MltB_2"/>
</dbReference>
<dbReference type="RefSeq" id="WP_187600130.1">
    <property type="nucleotide sequence ID" value="NZ_CP060714.1"/>
</dbReference>
<feature type="region of interest" description="Disordered" evidence="1">
    <location>
        <begin position="38"/>
        <end position="102"/>
    </location>
</feature>
<evidence type="ECO:0000313" key="4">
    <source>
        <dbReference type="EMBL" id="QNN59161.1"/>
    </source>
</evidence>
<dbReference type="Pfam" id="PF01471">
    <property type="entry name" value="PG_binding_1"/>
    <property type="match status" value="1"/>
</dbReference>
<dbReference type="PANTHER" id="PTHR30163:SF8">
    <property type="entry name" value="LYTIC MUREIN TRANSGLYCOSYLASE"/>
    <property type="match status" value="1"/>
</dbReference>
<organism evidence="4 5">
    <name type="scientific">Diaphorobacter ruginosibacter</name>
    <dbReference type="NCBI Taxonomy" id="1715720"/>
    <lineage>
        <taxon>Bacteria</taxon>
        <taxon>Pseudomonadati</taxon>
        <taxon>Pseudomonadota</taxon>
        <taxon>Betaproteobacteria</taxon>
        <taxon>Burkholderiales</taxon>
        <taxon>Comamonadaceae</taxon>
        <taxon>Diaphorobacter</taxon>
    </lineage>
</organism>
<dbReference type="GO" id="GO:0009253">
    <property type="term" value="P:peptidoglycan catabolic process"/>
    <property type="evidence" value="ECO:0007669"/>
    <property type="project" value="TreeGrafter"/>
</dbReference>
<dbReference type="InterPro" id="IPR043426">
    <property type="entry name" value="MltB-like"/>
</dbReference>
<feature type="compositionally biased region" description="Low complexity" evidence="1">
    <location>
        <begin position="38"/>
        <end position="53"/>
    </location>
</feature>
<reference evidence="4 5" key="1">
    <citation type="submission" date="2020-08" db="EMBL/GenBank/DDBJ databases">
        <title>Genome sequence of Diaphorobacter ruginosibacter DSM 27467T.</title>
        <authorList>
            <person name="Hyun D.-W."/>
            <person name="Bae J.-W."/>
        </authorList>
    </citation>
    <scope>NUCLEOTIDE SEQUENCE [LARGE SCALE GENOMIC DNA]</scope>
    <source>
        <strain evidence="4 5">DSM 27467</strain>
    </source>
</reference>
<dbReference type="SUPFAM" id="SSF47090">
    <property type="entry name" value="PGBD-like"/>
    <property type="match status" value="1"/>
</dbReference>
<evidence type="ECO:0000256" key="1">
    <source>
        <dbReference type="SAM" id="MobiDB-lite"/>
    </source>
</evidence>
<keyword evidence="5" id="KW-1185">Reference proteome</keyword>
<dbReference type="SUPFAM" id="SSF53955">
    <property type="entry name" value="Lysozyme-like"/>
    <property type="match status" value="1"/>
</dbReference>
<name>A0A7G9RU86_9BURK</name>
<dbReference type="Gene3D" id="1.10.530.10">
    <property type="match status" value="1"/>
</dbReference>
<feature type="compositionally biased region" description="Pro residues" evidence="1">
    <location>
        <begin position="54"/>
        <end position="70"/>
    </location>
</feature>
<dbReference type="NCBIfam" id="TIGR02283">
    <property type="entry name" value="MltB_2"/>
    <property type="match status" value="1"/>
</dbReference>
<protein>
    <submittedName>
        <fullName evidence="4">Lytic murein transglycosylase</fullName>
    </submittedName>
</protein>
<accession>A0A7G9RU86</accession>
<dbReference type="AlphaFoldDB" id="A0A7G9RU86"/>
<sequence>MHVIYPESSPSKPTATQRRAGSAISVLALSIVLGACSSAPKSAAPQPGAAPSGAPVPAPVPVPVPAPTQPAQPTLPAAPEPGAPAVAAPETPLPSPSGPARRQSFAQWLKAFEQRAADAGITDKTIRQSLSNAQFIPRIVELDRAQPEFTRPPWAYIDGAVSQQRIDQGKTLIRKYQNTFKAAEQRYGVPASVITAIWGMESNFGKNFGSFRAVDALATLAYDGRRYEWASRELLIALKIIDRGDIPASQMLGSWAGAMGHTQFLPSAYQRFAVDADGDGRRDIWGSIPDVINSTANFLAQSGWKTGEIWGTEVRLPTGFDFARAEVKVSQPASAWAAEGVRSLDGSPLPSLEEASIITPAGARGPALMIGNNFRTLLKYNNSNNYALAVALIAQQIDGGTGLASSWPRELEPLSRSEVKALQEALNAKGYETGTPDGVAGPATRVGLREYQKSVGLPADGYPTKDLLKALLGQPG</sequence>
<gene>
    <name evidence="4" type="ORF">H9K76_10470</name>
</gene>
<feature type="domain" description="Peptidoglycan binding-like" evidence="2">
    <location>
        <begin position="416"/>
        <end position="471"/>
    </location>
</feature>
<dbReference type="Gene3D" id="1.10.8.350">
    <property type="entry name" value="Bacterial muramidase"/>
    <property type="match status" value="1"/>
</dbReference>
<dbReference type="InterPro" id="IPR036366">
    <property type="entry name" value="PGBDSf"/>
</dbReference>
<dbReference type="Proteomes" id="UP000515811">
    <property type="component" value="Chromosome"/>
</dbReference>
<evidence type="ECO:0000259" key="3">
    <source>
        <dbReference type="Pfam" id="PF13406"/>
    </source>
</evidence>
<proteinExistence type="predicted"/>
<dbReference type="InterPro" id="IPR031304">
    <property type="entry name" value="SLT_2"/>
</dbReference>
<dbReference type="InterPro" id="IPR023346">
    <property type="entry name" value="Lysozyme-like_dom_sf"/>
</dbReference>